<comment type="similarity">
    <text evidence="1">Belongs to the ROK (NagC/XylR) family.</text>
</comment>
<keyword evidence="3" id="KW-1185">Reference proteome</keyword>
<protein>
    <submittedName>
        <fullName evidence="2">ROK family transcriptional regulator</fullName>
    </submittedName>
</protein>
<dbReference type="Gene3D" id="3.30.420.40">
    <property type="match status" value="2"/>
</dbReference>
<dbReference type="PANTHER" id="PTHR18964">
    <property type="entry name" value="ROK (REPRESSOR, ORF, KINASE) FAMILY"/>
    <property type="match status" value="1"/>
</dbReference>
<gene>
    <name evidence="2" type="ORF">EXU48_16715</name>
</gene>
<organism evidence="2 3">
    <name type="scientific">Occultella glacieicola</name>
    <dbReference type="NCBI Taxonomy" id="2518684"/>
    <lineage>
        <taxon>Bacteria</taxon>
        <taxon>Bacillati</taxon>
        <taxon>Actinomycetota</taxon>
        <taxon>Actinomycetes</taxon>
        <taxon>Micrococcales</taxon>
        <taxon>Ruaniaceae</taxon>
        <taxon>Occultella</taxon>
    </lineage>
</organism>
<dbReference type="PANTHER" id="PTHR18964:SF149">
    <property type="entry name" value="BIFUNCTIONAL UDP-N-ACETYLGLUCOSAMINE 2-EPIMERASE_N-ACETYLMANNOSAMINE KINASE"/>
    <property type="match status" value="1"/>
</dbReference>
<sequence>MSKPIAASRRSRRVHHEAQVLDLLRVRGGASRAQIAEGTGLSRATISEITSDLRSAGLVVLAQPPTAGLRVGRTPEHLTLNPATGVIVGVEFSHTRVTVVACDITHRVLGSRMLDHGKEEPWERRSATATGFVRELVGPGSASSPLRAIGVGVPGAISGRAGVLAALEQRLTESYRVPIRTENNARLAGLAEFSWGAGQDMHDLIYMRLAEGVGGLLIIDDEPRLGNTGSAGEFGHVCLDPNGPVCRCSNRGCLESYVGMGAVLRRAGRASVEDLVDALDRSESRAHAVIADAGARIGLVLANACTVLDLSSIVLGGALSEAGEYLVRAVRQTIVRHVNARTAESLQIHVAQLGSLDGALGSVALVLRDRTIPVGPRPTSATASHEGARTA</sequence>
<dbReference type="InterPro" id="IPR036388">
    <property type="entry name" value="WH-like_DNA-bd_sf"/>
</dbReference>
<dbReference type="SUPFAM" id="SSF53067">
    <property type="entry name" value="Actin-like ATPase domain"/>
    <property type="match status" value="1"/>
</dbReference>
<dbReference type="SUPFAM" id="SSF46785">
    <property type="entry name" value="Winged helix' DNA-binding domain"/>
    <property type="match status" value="1"/>
</dbReference>
<dbReference type="InterPro" id="IPR036390">
    <property type="entry name" value="WH_DNA-bd_sf"/>
</dbReference>
<evidence type="ECO:0000256" key="1">
    <source>
        <dbReference type="ARBA" id="ARBA00006479"/>
    </source>
</evidence>
<proteinExistence type="inferred from homology"/>
<reference evidence="2 3" key="1">
    <citation type="submission" date="2019-03" db="EMBL/GenBank/DDBJ databases">
        <title>Genomic features of bacteria from cold environments.</title>
        <authorList>
            <person name="Shen L."/>
        </authorList>
    </citation>
    <scope>NUCLEOTIDE SEQUENCE [LARGE SCALE GENOMIC DNA]</scope>
    <source>
        <strain evidence="3">T3246-1</strain>
    </source>
</reference>
<dbReference type="Pfam" id="PF00480">
    <property type="entry name" value="ROK"/>
    <property type="match status" value="1"/>
</dbReference>
<comment type="caution">
    <text evidence="2">The sequence shown here is derived from an EMBL/GenBank/DDBJ whole genome shotgun (WGS) entry which is preliminary data.</text>
</comment>
<evidence type="ECO:0000313" key="3">
    <source>
        <dbReference type="Proteomes" id="UP000504882"/>
    </source>
</evidence>
<dbReference type="InterPro" id="IPR000600">
    <property type="entry name" value="ROK"/>
</dbReference>
<accession>A0ABY2E199</accession>
<dbReference type="Pfam" id="PF13412">
    <property type="entry name" value="HTH_24"/>
    <property type="match status" value="1"/>
</dbReference>
<dbReference type="InterPro" id="IPR043129">
    <property type="entry name" value="ATPase_NBD"/>
</dbReference>
<dbReference type="EMBL" id="SMNA01000008">
    <property type="protein sequence ID" value="TDE90764.1"/>
    <property type="molecule type" value="Genomic_DNA"/>
</dbReference>
<dbReference type="Proteomes" id="UP000504882">
    <property type="component" value="Unassembled WGS sequence"/>
</dbReference>
<evidence type="ECO:0000313" key="2">
    <source>
        <dbReference type="EMBL" id="TDE90764.1"/>
    </source>
</evidence>
<name>A0ABY2E199_9MICO</name>
<dbReference type="Gene3D" id="1.10.10.10">
    <property type="entry name" value="Winged helix-like DNA-binding domain superfamily/Winged helix DNA-binding domain"/>
    <property type="match status" value="1"/>
</dbReference>